<protein>
    <submittedName>
        <fullName evidence="1">Uncharacterized protein</fullName>
    </submittedName>
</protein>
<keyword evidence="2" id="KW-1185">Reference proteome</keyword>
<proteinExistence type="predicted"/>
<dbReference type="EMBL" id="QGGG01000012">
    <property type="protein sequence ID" value="PWJ80576.1"/>
    <property type="molecule type" value="Genomic_DNA"/>
</dbReference>
<accession>A0A316BZR9</accession>
<name>A0A316BZR9_PSESE</name>
<dbReference type="RefSeq" id="WP_170125162.1">
    <property type="nucleotide sequence ID" value="NZ_QGGG01000012.1"/>
</dbReference>
<gene>
    <name evidence="1" type="ORF">C7441_112118</name>
</gene>
<evidence type="ECO:0000313" key="1">
    <source>
        <dbReference type="EMBL" id="PWJ80576.1"/>
    </source>
</evidence>
<dbReference type="Proteomes" id="UP000245396">
    <property type="component" value="Unassembled WGS sequence"/>
</dbReference>
<organism evidence="1 2">
    <name type="scientific">Pseudaminobacter salicylatoxidans</name>
    <dbReference type="NCBI Taxonomy" id="93369"/>
    <lineage>
        <taxon>Bacteria</taxon>
        <taxon>Pseudomonadati</taxon>
        <taxon>Pseudomonadota</taxon>
        <taxon>Alphaproteobacteria</taxon>
        <taxon>Hyphomicrobiales</taxon>
        <taxon>Phyllobacteriaceae</taxon>
        <taxon>Pseudaminobacter</taxon>
    </lineage>
</organism>
<reference evidence="1 2" key="1">
    <citation type="submission" date="2018-05" db="EMBL/GenBank/DDBJ databases">
        <title>Genomic Encyclopedia of Type Strains, Phase IV (KMG-IV): sequencing the most valuable type-strain genomes for metagenomic binning, comparative biology and taxonomic classification.</title>
        <authorList>
            <person name="Goeker M."/>
        </authorList>
    </citation>
    <scope>NUCLEOTIDE SEQUENCE [LARGE SCALE GENOMIC DNA]</scope>
    <source>
        <strain evidence="1 2">DSM 6986</strain>
    </source>
</reference>
<sequence>MSMDWVRKRYGVPAKRGGRVIYSGGKTPEYGTIMSARDGRLYIRLDGMEYTHPLPFHPTWELHYLEGANHDR</sequence>
<comment type="caution">
    <text evidence="1">The sequence shown here is derived from an EMBL/GenBank/DDBJ whole genome shotgun (WGS) entry which is preliminary data.</text>
</comment>
<dbReference type="AlphaFoldDB" id="A0A316BZR9"/>
<evidence type="ECO:0000313" key="2">
    <source>
        <dbReference type="Proteomes" id="UP000245396"/>
    </source>
</evidence>